<dbReference type="CDD" id="cd03223">
    <property type="entry name" value="ABCD_peroxisomal_ALDP"/>
    <property type="match status" value="1"/>
</dbReference>
<keyword evidence="5 11" id="KW-0067">ATP-binding</keyword>
<dbReference type="OrthoDB" id="422637at2759"/>
<dbReference type="PANTHER" id="PTHR11384:SF69">
    <property type="entry name" value="PEROXISOMAL LONG-CHAIN FATTY ACID IMPORT PROTEIN 1"/>
    <property type="match status" value="1"/>
</dbReference>
<feature type="compositionally biased region" description="Polar residues" evidence="9">
    <location>
        <begin position="60"/>
        <end position="74"/>
    </location>
</feature>
<dbReference type="SUPFAM" id="SSF52540">
    <property type="entry name" value="P-loop containing nucleoside triphosphate hydrolases"/>
    <property type="match status" value="1"/>
</dbReference>
<keyword evidence="7" id="KW-0472">Membrane</keyword>
<evidence type="ECO:0000313" key="11">
    <source>
        <dbReference type="EMBL" id="CCX33518.1"/>
    </source>
</evidence>
<dbReference type="InterPro" id="IPR050835">
    <property type="entry name" value="ABC_transporter_sub-D"/>
</dbReference>
<evidence type="ECO:0000256" key="5">
    <source>
        <dbReference type="ARBA" id="ARBA00022840"/>
    </source>
</evidence>
<keyword evidence="2" id="KW-0813">Transport</keyword>
<dbReference type="InterPro" id="IPR003439">
    <property type="entry name" value="ABC_transporter-like_ATP-bd"/>
</dbReference>
<dbReference type="GO" id="GO:0140359">
    <property type="term" value="F:ABC-type transporter activity"/>
    <property type="evidence" value="ECO:0007669"/>
    <property type="project" value="InterPro"/>
</dbReference>
<protein>
    <submittedName>
        <fullName evidence="11">Similar to ATP-binding cassette sub-family D member 2 acc. no. Q9UBJ2</fullName>
    </submittedName>
</protein>
<dbReference type="GO" id="GO:0006635">
    <property type="term" value="P:fatty acid beta-oxidation"/>
    <property type="evidence" value="ECO:0007669"/>
    <property type="project" value="TreeGrafter"/>
</dbReference>
<dbReference type="InterPro" id="IPR027417">
    <property type="entry name" value="P-loop_NTPase"/>
</dbReference>
<dbReference type="GO" id="GO:0015910">
    <property type="term" value="P:long-chain fatty acid import into peroxisome"/>
    <property type="evidence" value="ECO:0007669"/>
    <property type="project" value="TreeGrafter"/>
</dbReference>
<dbReference type="Pfam" id="PF06472">
    <property type="entry name" value="ABC_membrane_2"/>
    <property type="match status" value="1"/>
</dbReference>
<keyword evidence="12" id="KW-1185">Reference proteome</keyword>
<evidence type="ECO:0000256" key="7">
    <source>
        <dbReference type="ARBA" id="ARBA00023136"/>
    </source>
</evidence>
<feature type="region of interest" description="Disordered" evidence="9">
    <location>
        <begin position="60"/>
        <end position="79"/>
    </location>
</feature>
<comment type="similarity">
    <text evidence="1">Belongs to the ABC transporter superfamily. ABCD family. Peroxisomal fatty acyl CoA transporter (TC 3.A.1.203) subfamily.</text>
</comment>
<gene>
    <name evidence="11" type="ORF">PCON_01360</name>
</gene>
<evidence type="ECO:0000259" key="10">
    <source>
        <dbReference type="PROSITE" id="PS50893"/>
    </source>
</evidence>
<dbReference type="Proteomes" id="UP000018144">
    <property type="component" value="Unassembled WGS sequence"/>
</dbReference>
<evidence type="ECO:0000313" key="12">
    <source>
        <dbReference type="Proteomes" id="UP000018144"/>
    </source>
</evidence>
<keyword evidence="3" id="KW-0812">Transmembrane</keyword>
<dbReference type="GO" id="GO:0005524">
    <property type="term" value="F:ATP binding"/>
    <property type="evidence" value="ECO:0007669"/>
    <property type="project" value="UniProtKB-KW"/>
</dbReference>
<dbReference type="Pfam" id="PF00005">
    <property type="entry name" value="ABC_tran"/>
    <property type="match status" value="1"/>
</dbReference>
<dbReference type="GO" id="GO:0005778">
    <property type="term" value="C:peroxisomal membrane"/>
    <property type="evidence" value="ECO:0007669"/>
    <property type="project" value="TreeGrafter"/>
</dbReference>
<dbReference type="InterPro" id="IPR003593">
    <property type="entry name" value="AAA+_ATPase"/>
</dbReference>
<dbReference type="GO" id="GO:0005324">
    <property type="term" value="F:long-chain fatty acid transmembrane transporter activity"/>
    <property type="evidence" value="ECO:0007669"/>
    <property type="project" value="TreeGrafter"/>
</dbReference>
<dbReference type="eggNOG" id="KOG0064">
    <property type="taxonomic scope" value="Eukaryota"/>
</dbReference>
<evidence type="ECO:0000256" key="1">
    <source>
        <dbReference type="ARBA" id="ARBA00008575"/>
    </source>
</evidence>
<keyword evidence="4" id="KW-0547">Nucleotide-binding</keyword>
<dbReference type="STRING" id="1076935.U4LNJ5"/>
<dbReference type="InterPro" id="IPR036640">
    <property type="entry name" value="ABC1_TM_sf"/>
</dbReference>
<evidence type="ECO:0000256" key="3">
    <source>
        <dbReference type="ARBA" id="ARBA00022692"/>
    </source>
</evidence>
<dbReference type="GO" id="GO:0007031">
    <property type="term" value="P:peroxisome organization"/>
    <property type="evidence" value="ECO:0007669"/>
    <property type="project" value="TreeGrafter"/>
</dbReference>
<dbReference type="PANTHER" id="PTHR11384">
    <property type="entry name" value="ATP-BINDING CASSETTE, SUB-FAMILY D MEMBER"/>
    <property type="match status" value="1"/>
</dbReference>
<accession>U4LNJ5</accession>
<keyword evidence="6" id="KW-1133">Transmembrane helix</keyword>
<organism evidence="11 12">
    <name type="scientific">Pyronema omphalodes (strain CBS 100304)</name>
    <name type="common">Pyronema confluens</name>
    <dbReference type="NCBI Taxonomy" id="1076935"/>
    <lineage>
        <taxon>Eukaryota</taxon>
        <taxon>Fungi</taxon>
        <taxon>Dikarya</taxon>
        <taxon>Ascomycota</taxon>
        <taxon>Pezizomycotina</taxon>
        <taxon>Pezizomycetes</taxon>
        <taxon>Pezizales</taxon>
        <taxon>Pyronemataceae</taxon>
        <taxon>Pyronema</taxon>
    </lineage>
</organism>
<sequence>MAAQSKLSLPSDRSLSALLSHCSNTYLKHRTNISRAVYLTLFIALINRVRNAINEQKSATARQKQQAAGKTSTPDFKGQKQKVELNREFFKNLFKLLRIVIPGVKSKEMRLIVSHSCFLVIRTLISLYVAELDGKLVSSLVRGKGREFLIGIVWWMLVAVPATFTNSMLQYHQCKLALQYRTRLTHYIHDRYLSKMTFYALGNLDDRIKNADQLITNDISAWSNKAADLYSSLAKPVLDMCIYNYQLSKNVGGEGLFAMGLLVQLSANVMRLLTPPFGKYVADEARLEGEFRFSHSRLIDNSEEIALFSGHEAEKTTLDKGYFTLIKHVNYILRRRLYHGMMEDFVIKYFWGALGLVLCSVPVFIKIPGASTVTLGDRTEGFVTNRRLLLSSSDAFGRVMFSYKEITELAGFTSRVSSLIDVIDDIHNGHFEKKLVSSASTAENAAVLAGRGKVTEGPDIEFIGVPIVSPNGDVLVRELTFHVRPGDHLLIVGPNGCGKSSLFRIMGGLWPVYGGEVRKPPPEEIFYIPQRPYISKGSLRQQIIYPESRMEMTRRGVTDEDLMRIMKGVGIANVVEVEADGWDADREWREVWSSGIQQRIGMARLFYHRPRYAILDECTSSQDLATEKMLYDTAKSLGVTLITVSHRRSLWTYHENILQFDGQGGYVFTKLDAEKRLELEDEKEELEMQLREVPDLQKRIAELEEMIRERQLELEAET</sequence>
<dbReference type="SMART" id="SM00382">
    <property type="entry name" value="AAA"/>
    <property type="match status" value="1"/>
</dbReference>
<dbReference type="Gene3D" id="1.20.1560.10">
    <property type="entry name" value="ABC transporter type 1, transmembrane domain"/>
    <property type="match status" value="1"/>
</dbReference>
<evidence type="ECO:0000256" key="9">
    <source>
        <dbReference type="SAM" id="MobiDB-lite"/>
    </source>
</evidence>
<evidence type="ECO:0000256" key="4">
    <source>
        <dbReference type="ARBA" id="ARBA00022741"/>
    </source>
</evidence>
<keyword evidence="8" id="KW-0175">Coiled coil</keyword>
<dbReference type="PROSITE" id="PS50893">
    <property type="entry name" value="ABC_TRANSPORTER_2"/>
    <property type="match status" value="1"/>
</dbReference>
<evidence type="ECO:0000256" key="6">
    <source>
        <dbReference type="ARBA" id="ARBA00022989"/>
    </source>
</evidence>
<evidence type="ECO:0000256" key="8">
    <source>
        <dbReference type="SAM" id="Coils"/>
    </source>
</evidence>
<reference evidence="11 12" key="1">
    <citation type="journal article" date="2013" name="PLoS Genet.">
        <title>The genome and development-dependent transcriptomes of Pyronema confluens: a window into fungal evolution.</title>
        <authorList>
            <person name="Traeger S."/>
            <person name="Altegoer F."/>
            <person name="Freitag M."/>
            <person name="Gabaldon T."/>
            <person name="Kempken F."/>
            <person name="Kumar A."/>
            <person name="Marcet-Houben M."/>
            <person name="Poggeler S."/>
            <person name="Stajich J.E."/>
            <person name="Nowrousian M."/>
        </authorList>
    </citation>
    <scope>NUCLEOTIDE SEQUENCE [LARGE SCALE GENOMIC DNA]</scope>
    <source>
        <strain evidence="12">CBS 100304</strain>
        <tissue evidence="11">Vegetative mycelium</tissue>
    </source>
</reference>
<dbReference type="EMBL" id="HF936132">
    <property type="protein sequence ID" value="CCX33518.1"/>
    <property type="molecule type" value="Genomic_DNA"/>
</dbReference>
<name>U4LNJ5_PYROM</name>
<dbReference type="Gene3D" id="3.40.50.300">
    <property type="entry name" value="P-loop containing nucleotide triphosphate hydrolases"/>
    <property type="match status" value="1"/>
</dbReference>
<feature type="coiled-coil region" evidence="8">
    <location>
        <begin position="679"/>
        <end position="713"/>
    </location>
</feature>
<evidence type="ECO:0000256" key="2">
    <source>
        <dbReference type="ARBA" id="ARBA00022448"/>
    </source>
</evidence>
<dbReference type="GO" id="GO:0042760">
    <property type="term" value="P:very long-chain fatty acid catabolic process"/>
    <property type="evidence" value="ECO:0007669"/>
    <property type="project" value="TreeGrafter"/>
</dbReference>
<dbReference type="GO" id="GO:0016887">
    <property type="term" value="F:ATP hydrolysis activity"/>
    <property type="evidence" value="ECO:0007669"/>
    <property type="project" value="InterPro"/>
</dbReference>
<dbReference type="InterPro" id="IPR011527">
    <property type="entry name" value="ABC1_TM_dom"/>
</dbReference>
<dbReference type="OMA" id="DIQAGHF"/>
<feature type="domain" description="ABC transporter" evidence="10">
    <location>
        <begin position="460"/>
        <end position="688"/>
    </location>
</feature>
<dbReference type="AlphaFoldDB" id="U4LNJ5"/>
<proteinExistence type="inferred from homology"/>